<dbReference type="AlphaFoldDB" id="A0AAC9P972"/>
<gene>
    <name evidence="3" type="ORF">GbCGDNIH9_1964</name>
</gene>
<organism evidence="3 4">
    <name type="scientific">Granulibacter bethesdensis</name>
    <dbReference type="NCBI Taxonomy" id="364410"/>
    <lineage>
        <taxon>Bacteria</taxon>
        <taxon>Pseudomonadati</taxon>
        <taxon>Pseudomonadota</taxon>
        <taxon>Alphaproteobacteria</taxon>
        <taxon>Acetobacterales</taxon>
        <taxon>Acetobacteraceae</taxon>
        <taxon>Granulibacter</taxon>
    </lineage>
</organism>
<accession>A0AAC9P972</accession>
<sequence>MTTQPTDHASVPAERREPTPVAPAGLNAPVSETILVDSRVVSCDGGNAPLGHPRVWLRIVGQRVMCPYCSRLYVLAADAPAVAAH</sequence>
<feature type="region of interest" description="Disordered" evidence="1">
    <location>
        <begin position="1"/>
        <end position="27"/>
    </location>
</feature>
<dbReference type="InterPro" id="IPR019401">
    <property type="entry name" value="Znf_CHCC"/>
</dbReference>
<reference evidence="4" key="1">
    <citation type="submission" date="2016-11" db="EMBL/GenBank/DDBJ databases">
        <title>Comparative genomic and phenotypic analysis of Granulibacter bethesdensis clinical isolates from patients with chronic granulomatous disease.</title>
        <authorList>
            <person name="Zarember K.A."/>
            <person name="Porcella S.F."/>
            <person name="Chu J."/>
            <person name="Ding L."/>
            <person name="Dahlstrom E."/>
            <person name="Barbian K."/>
            <person name="Martens C."/>
            <person name="Sykora L."/>
            <person name="Kramer S."/>
            <person name="Pettinato A.M."/>
            <person name="Hong H."/>
            <person name="Wald G."/>
            <person name="Berg L.J."/>
            <person name="Rogge L.S."/>
            <person name="Greenberg D.E."/>
            <person name="Falcone E.L."/>
            <person name="Neves J.F."/>
            <person name="Simoes M.J."/>
            <person name="Casal M."/>
            <person name="Rodriguez-Lopez F.C."/>
            <person name="Zelazny A."/>
            <person name="Gallin J.I."/>
            <person name="Holland S.M."/>
        </authorList>
    </citation>
    <scope>NUCLEOTIDE SEQUENCE [LARGE SCALE GENOMIC DNA]</scope>
    <source>
        <strain evidence="4">NIH9.1</strain>
    </source>
</reference>
<dbReference type="Pfam" id="PF10276">
    <property type="entry name" value="zf-CHCC"/>
    <property type="match status" value="1"/>
</dbReference>
<proteinExistence type="predicted"/>
<dbReference type="EMBL" id="CP018191">
    <property type="protein sequence ID" value="APH55281.1"/>
    <property type="molecule type" value="Genomic_DNA"/>
</dbReference>
<evidence type="ECO:0000313" key="3">
    <source>
        <dbReference type="EMBL" id="APH55281.1"/>
    </source>
</evidence>
<dbReference type="Gene3D" id="2.60.260.40">
    <property type="entry name" value="q5lls5 like domains"/>
    <property type="match status" value="1"/>
</dbReference>
<dbReference type="RefSeq" id="WP_081369058.1">
    <property type="nucleotide sequence ID" value="NZ_CP018191.1"/>
</dbReference>
<evidence type="ECO:0000313" key="4">
    <source>
        <dbReference type="Proteomes" id="UP000182373"/>
    </source>
</evidence>
<feature type="domain" description="Zinc finger CHCC-type" evidence="2">
    <location>
        <begin position="39"/>
        <end position="73"/>
    </location>
</feature>
<evidence type="ECO:0000259" key="2">
    <source>
        <dbReference type="Pfam" id="PF10276"/>
    </source>
</evidence>
<name>A0AAC9P972_9PROT</name>
<dbReference type="Proteomes" id="UP000182373">
    <property type="component" value="Chromosome"/>
</dbReference>
<evidence type="ECO:0000256" key="1">
    <source>
        <dbReference type="SAM" id="MobiDB-lite"/>
    </source>
</evidence>
<protein>
    <submittedName>
        <fullName evidence="3">Cytosolic protein</fullName>
    </submittedName>
</protein>